<evidence type="ECO:0000256" key="1">
    <source>
        <dbReference type="ARBA" id="ARBA00023125"/>
    </source>
</evidence>
<evidence type="ECO:0000313" key="4">
    <source>
        <dbReference type="Proteomes" id="UP000427071"/>
    </source>
</evidence>
<dbReference type="InterPro" id="IPR000551">
    <property type="entry name" value="MerR-type_HTH_dom"/>
</dbReference>
<dbReference type="PANTHER" id="PTHR30204">
    <property type="entry name" value="REDOX-CYCLING DRUG-SENSING TRANSCRIPTIONAL ACTIVATOR SOXR"/>
    <property type="match status" value="1"/>
</dbReference>
<protein>
    <submittedName>
        <fullName evidence="3">Zinc-responsive transcriptional regulator</fullName>
    </submittedName>
</protein>
<feature type="domain" description="HTH merR-type" evidence="2">
    <location>
        <begin position="1"/>
        <end position="74"/>
    </location>
</feature>
<gene>
    <name evidence="3" type="ORF">CKALI_05385</name>
</gene>
<dbReference type="KEGG" id="ckw:CKALI_05385"/>
<keyword evidence="1" id="KW-0238">DNA-binding</keyword>
<accession>A0A6B8VQV2</accession>
<name>A0A6B8VQV2_9CORY</name>
<dbReference type="PANTHER" id="PTHR30204:SF89">
    <property type="entry name" value="HTH MERR-TYPE DOMAIN-CONTAINING PROTEIN"/>
    <property type="match status" value="1"/>
</dbReference>
<evidence type="ECO:0000313" key="3">
    <source>
        <dbReference type="EMBL" id="QGU01947.1"/>
    </source>
</evidence>
<dbReference type="AlphaFoldDB" id="A0A6B8VQV2"/>
<keyword evidence="4" id="KW-1185">Reference proteome</keyword>
<dbReference type="InterPro" id="IPR047057">
    <property type="entry name" value="MerR_fam"/>
</dbReference>
<dbReference type="Gene3D" id="1.10.1660.10">
    <property type="match status" value="1"/>
</dbReference>
<reference evidence="4" key="1">
    <citation type="submission" date="2019-11" db="EMBL/GenBank/DDBJ databases">
        <title>Complete genome sequence of Corynebacterium kalinowskii 1959, a novel Corynebacterium species isolated from soil of a small paddock in Vilsendorf, Germany.</title>
        <authorList>
            <person name="Schaffert L."/>
            <person name="Ruwe M."/>
            <person name="Milse J."/>
            <person name="Hanuschka K."/>
            <person name="Ortseifen V."/>
            <person name="Droste J."/>
            <person name="Brandt D."/>
            <person name="Schlueter L."/>
            <person name="Kutter Y."/>
            <person name="Vinke S."/>
            <person name="Viehoefer P."/>
            <person name="Jacob L."/>
            <person name="Luebke N.-C."/>
            <person name="Schulte-Berndt E."/>
            <person name="Hain C."/>
            <person name="Linder M."/>
            <person name="Schmidt P."/>
            <person name="Wollenschlaeger L."/>
            <person name="Luttermann T."/>
            <person name="Thieme E."/>
            <person name="Hassa J."/>
            <person name="Haak M."/>
            <person name="Wittchen M."/>
            <person name="Mentz A."/>
            <person name="Persicke M."/>
            <person name="Busche T."/>
            <person name="Ruckert C."/>
        </authorList>
    </citation>
    <scope>NUCLEOTIDE SEQUENCE [LARGE SCALE GENOMIC DNA]</scope>
    <source>
        <strain evidence="4">1959</strain>
    </source>
</reference>
<dbReference type="Proteomes" id="UP000427071">
    <property type="component" value="Chromosome"/>
</dbReference>
<dbReference type="PROSITE" id="PS50937">
    <property type="entry name" value="HTH_MERR_2"/>
    <property type="match status" value="1"/>
</dbReference>
<proteinExistence type="predicted"/>
<dbReference type="SMART" id="SM00422">
    <property type="entry name" value="HTH_MERR"/>
    <property type="match status" value="1"/>
</dbReference>
<dbReference type="GO" id="GO:0003700">
    <property type="term" value="F:DNA-binding transcription factor activity"/>
    <property type="evidence" value="ECO:0007669"/>
    <property type="project" value="InterPro"/>
</dbReference>
<dbReference type="Pfam" id="PF13411">
    <property type="entry name" value="MerR_1"/>
    <property type="match status" value="1"/>
</dbReference>
<organism evidence="3 4">
    <name type="scientific">Corynebacterium kalinowskii</name>
    <dbReference type="NCBI Taxonomy" id="2675216"/>
    <lineage>
        <taxon>Bacteria</taxon>
        <taxon>Bacillati</taxon>
        <taxon>Actinomycetota</taxon>
        <taxon>Actinomycetes</taxon>
        <taxon>Mycobacteriales</taxon>
        <taxon>Corynebacteriaceae</taxon>
        <taxon>Corynebacterium</taxon>
    </lineage>
</organism>
<dbReference type="InterPro" id="IPR009061">
    <property type="entry name" value="DNA-bd_dom_put_sf"/>
</dbReference>
<dbReference type="CDD" id="cd00592">
    <property type="entry name" value="HTH_MerR-like"/>
    <property type="match status" value="1"/>
</dbReference>
<dbReference type="GO" id="GO:0003677">
    <property type="term" value="F:DNA binding"/>
    <property type="evidence" value="ECO:0007669"/>
    <property type="project" value="UniProtKB-KW"/>
</dbReference>
<dbReference type="EMBL" id="CP046452">
    <property type="protein sequence ID" value="QGU01947.1"/>
    <property type="molecule type" value="Genomic_DNA"/>
</dbReference>
<dbReference type="SUPFAM" id="SSF46955">
    <property type="entry name" value="Putative DNA-binding domain"/>
    <property type="match status" value="1"/>
</dbReference>
<sequence>MSIGVVLDRLQQEFDDITVSKIRFLESEGLVSPQRTASGYRRFTEADVERLRYILITQRDNYLPLKVIREQLEAMDNGTVTTMLSAKEASPIISPDNFRAPTAARLTSDDVAQQAGVTPEAVALLASAGLIHGDRSGFFTADDVRVVSTCVALEEFGFDVRQLRSLRNTALRQADLIGQVAGPVALSKSDTARERATELSQQMTALVVSLHASLVKSALRDQLG</sequence>
<evidence type="ECO:0000259" key="2">
    <source>
        <dbReference type="PROSITE" id="PS50937"/>
    </source>
</evidence>